<name>A0ABP9NB00_9GAMM</name>
<evidence type="ECO:0000313" key="11">
    <source>
        <dbReference type="Proteomes" id="UP001500171"/>
    </source>
</evidence>
<accession>A0ABP9NB00</accession>
<comment type="pathway">
    <text evidence="2 9">Polyol metabolism; (R,R)-butane-2,3-diol biosynthesis; (R,R)-butane-2,3-diol from pyruvate: step 2/3.</text>
</comment>
<keyword evidence="8 9" id="KW-0456">Lyase</keyword>
<evidence type="ECO:0000256" key="5">
    <source>
        <dbReference type="ARBA" id="ARBA00020164"/>
    </source>
</evidence>
<evidence type="ECO:0000256" key="9">
    <source>
        <dbReference type="PIRNR" id="PIRNR001332"/>
    </source>
</evidence>
<dbReference type="NCBIfam" id="TIGR01252">
    <property type="entry name" value="acetolac_decarb"/>
    <property type="match status" value="1"/>
</dbReference>
<dbReference type="InterPro" id="IPR005128">
    <property type="entry name" value="Acetolactate_a_deCO2ase"/>
</dbReference>
<evidence type="ECO:0000256" key="7">
    <source>
        <dbReference type="ARBA" id="ARBA00023061"/>
    </source>
</evidence>
<evidence type="ECO:0000256" key="8">
    <source>
        <dbReference type="ARBA" id="ARBA00023239"/>
    </source>
</evidence>
<comment type="similarity">
    <text evidence="3 9">Belongs to the alpha-acetolactate decarboxylase family.</text>
</comment>
<evidence type="ECO:0000256" key="3">
    <source>
        <dbReference type="ARBA" id="ARBA00007106"/>
    </source>
</evidence>
<dbReference type="SUPFAM" id="SSF117856">
    <property type="entry name" value="AF0104/ALDC/Ptd012-like"/>
    <property type="match status" value="1"/>
</dbReference>
<comment type="caution">
    <text evidence="10">The sequence shown here is derived from an EMBL/GenBank/DDBJ whole genome shotgun (WGS) entry which is preliminary data.</text>
</comment>
<comment type="catalytic activity">
    <reaction evidence="1 9">
        <text>(2S)-2-acetolactate + H(+) = (R)-acetoin + CO2</text>
        <dbReference type="Rhea" id="RHEA:21580"/>
        <dbReference type="ChEBI" id="CHEBI:15378"/>
        <dbReference type="ChEBI" id="CHEBI:15686"/>
        <dbReference type="ChEBI" id="CHEBI:16526"/>
        <dbReference type="ChEBI" id="CHEBI:58476"/>
        <dbReference type="EC" id="4.1.1.5"/>
    </reaction>
</comment>
<sequence>MSKKIYQFSGVNALMGGVFDGLFSIQEIQQHGDFGLGCSNGLKGELIIESCHFLEAKGHQGLRIMTQDERLPFAQITTFNADNVLNVDNVNKTNLYDHLVKHTLLDNVFLAVRIDGVFEKIKIRRPNDSGKDYHSALDVAEDQIVDELTDISGSLIGFWTPKFFQNISVAGFHLHFIDTQRHIGGHVMDFSIQKATLSYEVKSTINIELSEDNAYLKHDLNIDNMKDIIEKVEN</sequence>
<dbReference type="EMBL" id="BAABHY010000005">
    <property type="protein sequence ID" value="GAA5113178.1"/>
    <property type="molecule type" value="Genomic_DNA"/>
</dbReference>
<evidence type="ECO:0000256" key="4">
    <source>
        <dbReference type="ARBA" id="ARBA00013204"/>
    </source>
</evidence>
<dbReference type="Gene3D" id="3.30.1330.80">
    <property type="entry name" value="Hypothetical protein, similar to alpha- acetolactate decarboxylase, domain 2"/>
    <property type="match status" value="2"/>
</dbReference>
<keyword evidence="6 9" id="KW-0210">Decarboxylase</keyword>
<evidence type="ECO:0000313" key="10">
    <source>
        <dbReference type="EMBL" id="GAA5113178.1"/>
    </source>
</evidence>
<dbReference type="PIRSF" id="PIRSF001332">
    <property type="entry name" value="Acetolac_decarb"/>
    <property type="match status" value="1"/>
</dbReference>
<protein>
    <recommendedName>
        <fullName evidence="5 9">Alpha-acetolactate decarboxylase</fullName>
        <ecNumber evidence="4 9">4.1.1.5</ecNumber>
    </recommendedName>
</protein>
<keyword evidence="7 9" id="KW-0005">Acetoin biosynthesis</keyword>
<organism evidence="10 11">
    <name type="scientific">Orbus sasakiae</name>
    <dbReference type="NCBI Taxonomy" id="1078475"/>
    <lineage>
        <taxon>Bacteria</taxon>
        <taxon>Pseudomonadati</taxon>
        <taxon>Pseudomonadota</taxon>
        <taxon>Gammaproteobacteria</taxon>
        <taxon>Orbales</taxon>
        <taxon>Orbaceae</taxon>
        <taxon>Orbus</taxon>
    </lineage>
</organism>
<dbReference type="Proteomes" id="UP001500171">
    <property type="component" value="Unassembled WGS sequence"/>
</dbReference>
<dbReference type="EC" id="4.1.1.5" evidence="4 9"/>
<dbReference type="CDD" id="cd17299">
    <property type="entry name" value="acetolactate_decarboxylase"/>
    <property type="match status" value="1"/>
</dbReference>
<keyword evidence="11" id="KW-1185">Reference proteome</keyword>
<dbReference type="RefSeq" id="WP_345491941.1">
    <property type="nucleotide sequence ID" value="NZ_BAABHY010000005.1"/>
</dbReference>
<proteinExistence type="inferred from homology"/>
<evidence type="ECO:0000256" key="6">
    <source>
        <dbReference type="ARBA" id="ARBA00022793"/>
    </source>
</evidence>
<evidence type="ECO:0000256" key="1">
    <source>
        <dbReference type="ARBA" id="ARBA00001784"/>
    </source>
</evidence>
<dbReference type="PANTHER" id="PTHR35524:SF1">
    <property type="entry name" value="ALPHA-ACETOLACTATE DECARBOXYLASE"/>
    <property type="match status" value="1"/>
</dbReference>
<dbReference type="PANTHER" id="PTHR35524">
    <property type="entry name" value="ALPHA-ACETOLACTATE DECARBOXYLASE"/>
    <property type="match status" value="1"/>
</dbReference>
<gene>
    <name evidence="10" type="primary">alsD</name>
    <name evidence="10" type="ORF">GCM10023211_20960</name>
</gene>
<dbReference type="Pfam" id="PF03306">
    <property type="entry name" value="AAL_decarboxy"/>
    <property type="match status" value="1"/>
</dbReference>
<evidence type="ECO:0000256" key="2">
    <source>
        <dbReference type="ARBA" id="ARBA00005170"/>
    </source>
</evidence>
<reference evidence="11" key="1">
    <citation type="journal article" date="2019" name="Int. J. Syst. Evol. Microbiol.">
        <title>The Global Catalogue of Microorganisms (GCM) 10K type strain sequencing project: providing services to taxonomists for standard genome sequencing and annotation.</title>
        <authorList>
            <consortium name="The Broad Institute Genomics Platform"/>
            <consortium name="The Broad Institute Genome Sequencing Center for Infectious Disease"/>
            <person name="Wu L."/>
            <person name="Ma J."/>
        </authorList>
    </citation>
    <scope>NUCLEOTIDE SEQUENCE [LARGE SCALE GENOMIC DNA]</scope>
    <source>
        <strain evidence="11">JCM 18050</strain>
    </source>
</reference>